<name>A0A7D8AIR0_9MICO</name>
<dbReference type="AlphaFoldDB" id="A0A7D8AIR0"/>
<evidence type="ECO:0000313" key="3">
    <source>
        <dbReference type="Proteomes" id="UP000515708"/>
    </source>
</evidence>
<feature type="transmembrane region" description="Helical" evidence="1">
    <location>
        <begin position="55"/>
        <end position="74"/>
    </location>
</feature>
<feature type="transmembrane region" description="Helical" evidence="1">
    <location>
        <begin position="115"/>
        <end position="135"/>
    </location>
</feature>
<protein>
    <submittedName>
        <fullName evidence="2">Uncharacterized protein</fullName>
    </submittedName>
</protein>
<feature type="transmembrane region" description="Helical" evidence="1">
    <location>
        <begin position="141"/>
        <end position="163"/>
    </location>
</feature>
<proteinExistence type="predicted"/>
<sequence length="191" mass="19181">MRRDETLRIGLSAPGLLLRVLVVLVAVAAATLLGATPVWLAVVGVLAVFGAVTPVYAGAWMAAAVLVGLLIVPGPDGGRAALVVAAVHALHVLGALSLVVPATARVSLRALRPTAVRFAWMQAVGQVVVLAIGAIPSRGSFPLAVIAGAAAVFALTLGARLMLGPSRLAAFPRAARRSPSADAEPSVGGRS</sequence>
<dbReference type="Proteomes" id="UP000515708">
    <property type="component" value="Chromosome"/>
</dbReference>
<gene>
    <name evidence="2" type="ORF">FVO59_15470</name>
</gene>
<organism evidence="2 3">
    <name type="scientific">Microbacterium esteraromaticum</name>
    <dbReference type="NCBI Taxonomy" id="57043"/>
    <lineage>
        <taxon>Bacteria</taxon>
        <taxon>Bacillati</taxon>
        <taxon>Actinomycetota</taxon>
        <taxon>Actinomycetes</taxon>
        <taxon>Micrococcales</taxon>
        <taxon>Microbacteriaceae</taxon>
        <taxon>Microbacterium</taxon>
    </lineage>
</organism>
<keyword evidence="1" id="KW-0812">Transmembrane</keyword>
<feature type="transmembrane region" description="Helical" evidence="1">
    <location>
        <begin position="80"/>
        <end position="103"/>
    </location>
</feature>
<dbReference type="RefSeq" id="WP_182253442.1">
    <property type="nucleotide sequence ID" value="NZ_CP043732.1"/>
</dbReference>
<reference evidence="2 3" key="1">
    <citation type="journal article" date="2020" name="Front. Microbiol.">
        <title>Design of Bacterial Strain-Specific qPCR Assays Using NGS Data and Publicly Available Resources and Its Application to Track Biocontrol Strains.</title>
        <authorList>
            <person name="Hernandez I."/>
            <person name="Sant C."/>
            <person name="Martinez R."/>
            <person name="Fernandez C."/>
        </authorList>
    </citation>
    <scope>NUCLEOTIDE SEQUENCE [LARGE SCALE GENOMIC DNA]</scope>
    <source>
        <strain evidence="2 3">B24</strain>
    </source>
</reference>
<dbReference type="EMBL" id="CP043732">
    <property type="protein sequence ID" value="QMU98422.1"/>
    <property type="molecule type" value="Genomic_DNA"/>
</dbReference>
<evidence type="ECO:0000313" key="2">
    <source>
        <dbReference type="EMBL" id="QMU98422.1"/>
    </source>
</evidence>
<accession>A0A7D8AIR0</accession>
<keyword evidence="1" id="KW-1133">Transmembrane helix</keyword>
<feature type="transmembrane region" description="Helical" evidence="1">
    <location>
        <begin position="20"/>
        <end position="48"/>
    </location>
</feature>
<keyword evidence="1" id="KW-0472">Membrane</keyword>
<evidence type="ECO:0000256" key="1">
    <source>
        <dbReference type="SAM" id="Phobius"/>
    </source>
</evidence>